<organism evidence="1 2">
    <name type="scientific">Cajanus cajan</name>
    <name type="common">Pigeon pea</name>
    <name type="synonym">Cajanus indicus</name>
    <dbReference type="NCBI Taxonomy" id="3821"/>
    <lineage>
        <taxon>Eukaryota</taxon>
        <taxon>Viridiplantae</taxon>
        <taxon>Streptophyta</taxon>
        <taxon>Embryophyta</taxon>
        <taxon>Tracheophyta</taxon>
        <taxon>Spermatophyta</taxon>
        <taxon>Magnoliopsida</taxon>
        <taxon>eudicotyledons</taxon>
        <taxon>Gunneridae</taxon>
        <taxon>Pentapetalae</taxon>
        <taxon>rosids</taxon>
        <taxon>fabids</taxon>
        <taxon>Fabales</taxon>
        <taxon>Fabaceae</taxon>
        <taxon>Papilionoideae</taxon>
        <taxon>50 kb inversion clade</taxon>
        <taxon>NPAAA clade</taxon>
        <taxon>indigoferoid/millettioid clade</taxon>
        <taxon>Phaseoleae</taxon>
        <taxon>Cajanus</taxon>
    </lineage>
</organism>
<dbReference type="PANTHER" id="PTHR47481">
    <property type="match status" value="1"/>
</dbReference>
<reference evidence="1" key="1">
    <citation type="journal article" date="2012" name="Nat. Biotechnol.">
        <title>Draft genome sequence of pigeonpea (Cajanus cajan), an orphan legume crop of resource-poor farmers.</title>
        <authorList>
            <person name="Varshney R.K."/>
            <person name="Chen W."/>
            <person name="Li Y."/>
            <person name="Bharti A.K."/>
            <person name="Saxena R.K."/>
            <person name="Schlueter J.A."/>
            <person name="Donoghue M.T."/>
            <person name="Azam S."/>
            <person name="Fan G."/>
            <person name="Whaley A.M."/>
            <person name="Farmer A.D."/>
            <person name="Sheridan J."/>
            <person name="Iwata A."/>
            <person name="Tuteja R."/>
            <person name="Penmetsa R.V."/>
            <person name="Wu W."/>
            <person name="Upadhyaya H.D."/>
            <person name="Yang S.P."/>
            <person name="Shah T."/>
            <person name="Saxena K.B."/>
            <person name="Michael T."/>
            <person name="McCombie W.R."/>
            <person name="Yang B."/>
            <person name="Zhang G."/>
            <person name="Yang H."/>
            <person name="Wang J."/>
            <person name="Spillane C."/>
            <person name="Cook D.R."/>
            <person name="May G.D."/>
            <person name="Xu X."/>
            <person name="Jackson S.A."/>
        </authorList>
    </citation>
    <scope>NUCLEOTIDE SEQUENCE [LARGE SCALE GENOMIC DNA]</scope>
</reference>
<proteinExistence type="predicted"/>
<dbReference type="Gramene" id="C.cajan_36056.t">
    <property type="protein sequence ID" value="C.cajan_36056.t.cds1"/>
    <property type="gene ID" value="C.cajan_36056"/>
</dbReference>
<evidence type="ECO:0000313" key="2">
    <source>
        <dbReference type="Proteomes" id="UP000075243"/>
    </source>
</evidence>
<name>A0A151R3N0_CAJCA</name>
<dbReference type="PANTHER" id="PTHR47481:SF30">
    <property type="entry name" value="CCHC-TYPE DOMAIN-CONTAINING PROTEIN"/>
    <property type="match status" value="1"/>
</dbReference>
<dbReference type="AlphaFoldDB" id="A0A151R3N0"/>
<sequence length="95" mass="10750">MASASATSDNSVSQTFSQTVTCKLDDKNFMTWQQQVTAVIRAHDLERFVVNPKIPLRFLTVEDRDANAVNPAYTAWEHKDSLLFSWLLTTLSESI</sequence>
<gene>
    <name evidence="1" type="ORF">KK1_041772</name>
</gene>
<accession>A0A151R3N0</accession>
<protein>
    <recommendedName>
        <fullName evidence="3">Retrotransposon Copia-like N-terminal domain-containing protein</fullName>
    </recommendedName>
</protein>
<dbReference type="OMA" id="GAIRSHQ"/>
<keyword evidence="2" id="KW-1185">Reference proteome</keyword>
<evidence type="ECO:0008006" key="3">
    <source>
        <dbReference type="Google" id="ProtNLM"/>
    </source>
</evidence>
<dbReference type="Proteomes" id="UP000075243">
    <property type="component" value="Unassembled WGS sequence"/>
</dbReference>
<evidence type="ECO:0000313" key="1">
    <source>
        <dbReference type="EMBL" id="KYP37065.1"/>
    </source>
</evidence>
<dbReference type="EMBL" id="KQ484143">
    <property type="protein sequence ID" value="KYP37065.1"/>
    <property type="molecule type" value="Genomic_DNA"/>
</dbReference>